<name>A0ACC2PR77_9HYME</name>
<sequence length="113" mass="12991">MWNVMNDENFLLIVDEEMIFHVTRSFTGQLLHGSYLSRPLMTDDSFHFEADALQSIYQMRDDLLQILSSDNISSKLVAEDLLKIFFKTSDHENASVVCQNILTSKIAEVYIAI</sequence>
<proteinExistence type="predicted"/>
<dbReference type="EMBL" id="CM056741">
    <property type="protein sequence ID" value="KAJ8684852.1"/>
    <property type="molecule type" value="Genomic_DNA"/>
</dbReference>
<dbReference type="Proteomes" id="UP001239111">
    <property type="component" value="Chromosome 1"/>
</dbReference>
<evidence type="ECO:0000313" key="2">
    <source>
        <dbReference type="Proteomes" id="UP001239111"/>
    </source>
</evidence>
<evidence type="ECO:0000313" key="1">
    <source>
        <dbReference type="EMBL" id="KAJ8684852.1"/>
    </source>
</evidence>
<comment type="caution">
    <text evidence="1">The sequence shown here is derived from an EMBL/GenBank/DDBJ whole genome shotgun (WGS) entry which is preliminary data.</text>
</comment>
<reference evidence="1" key="1">
    <citation type="submission" date="2023-04" db="EMBL/GenBank/DDBJ databases">
        <title>A chromosome-level genome assembly of the parasitoid wasp Eretmocerus hayati.</title>
        <authorList>
            <person name="Zhong Y."/>
            <person name="Liu S."/>
            <person name="Liu Y."/>
        </authorList>
    </citation>
    <scope>NUCLEOTIDE SEQUENCE</scope>
    <source>
        <strain evidence="1">ZJU_SS_LIU_2023</strain>
    </source>
</reference>
<protein>
    <submittedName>
        <fullName evidence="1">Uncharacterized protein</fullName>
    </submittedName>
</protein>
<accession>A0ACC2PR77</accession>
<gene>
    <name evidence="1" type="ORF">QAD02_020645</name>
</gene>
<keyword evidence="2" id="KW-1185">Reference proteome</keyword>
<organism evidence="1 2">
    <name type="scientific">Eretmocerus hayati</name>
    <dbReference type="NCBI Taxonomy" id="131215"/>
    <lineage>
        <taxon>Eukaryota</taxon>
        <taxon>Metazoa</taxon>
        <taxon>Ecdysozoa</taxon>
        <taxon>Arthropoda</taxon>
        <taxon>Hexapoda</taxon>
        <taxon>Insecta</taxon>
        <taxon>Pterygota</taxon>
        <taxon>Neoptera</taxon>
        <taxon>Endopterygota</taxon>
        <taxon>Hymenoptera</taxon>
        <taxon>Apocrita</taxon>
        <taxon>Proctotrupomorpha</taxon>
        <taxon>Chalcidoidea</taxon>
        <taxon>Aphelinidae</taxon>
        <taxon>Aphelininae</taxon>
        <taxon>Eretmocerus</taxon>
    </lineage>
</organism>